<dbReference type="InterPro" id="IPR001138">
    <property type="entry name" value="Zn2Cys6_DnaBD"/>
</dbReference>
<evidence type="ECO:0000256" key="6">
    <source>
        <dbReference type="PROSITE-ProRule" id="PRU00042"/>
    </source>
</evidence>
<dbReference type="Pfam" id="PF00172">
    <property type="entry name" value="Zn_clus"/>
    <property type="match status" value="1"/>
</dbReference>
<dbReference type="SMART" id="SM00355">
    <property type="entry name" value="ZnF_C2H2"/>
    <property type="match status" value="2"/>
</dbReference>
<feature type="domain" description="Zn(2)-C6 fungal-type" evidence="8">
    <location>
        <begin position="104"/>
        <end position="133"/>
    </location>
</feature>
<dbReference type="PROSITE" id="PS00463">
    <property type="entry name" value="ZN2_CY6_FUNGAL_1"/>
    <property type="match status" value="1"/>
</dbReference>
<reference evidence="10 11" key="1">
    <citation type="journal article" date="2014" name="BMC Genomics">
        <title>Genome and secretome analysis of the hemibiotrophic fungal pathogen, Moniliophthora roreri, which causes frosty pod rot disease of cacao: mechanisms of the biotrophic and necrotrophic phases.</title>
        <authorList>
            <person name="Meinhardt L.W."/>
            <person name="Costa G.G.L."/>
            <person name="Thomazella D.P.T."/>
            <person name="Teixeira P.J.P.L."/>
            <person name="Carazzolle M.F."/>
            <person name="Schuster S.C."/>
            <person name="Carlson J.E."/>
            <person name="Guiltinan M.J."/>
            <person name="Mieczkowski P."/>
            <person name="Farmer A."/>
            <person name="Ramaraj T."/>
            <person name="Crozier J."/>
            <person name="Davis R.E."/>
            <person name="Shao J."/>
            <person name="Melnick R.L."/>
            <person name="Pereira G.A.G."/>
            <person name="Bailey B.A."/>
        </authorList>
    </citation>
    <scope>NUCLEOTIDE SEQUENCE [LARGE SCALE GENOMIC DNA]</scope>
    <source>
        <strain evidence="10 11">MCA 2997</strain>
    </source>
</reference>
<dbReference type="PROSITE" id="PS00028">
    <property type="entry name" value="ZINC_FINGER_C2H2_1"/>
    <property type="match status" value="1"/>
</dbReference>
<gene>
    <name evidence="10" type="ORF">Moror_16315</name>
</gene>
<feature type="domain" description="C2H2-type" evidence="9">
    <location>
        <begin position="43"/>
        <end position="70"/>
    </location>
</feature>
<dbReference type="InterPro" id="IPR013087">
    <property type="entry name" value="Znf_C2H2_type"/>
</dbReference>
<proteinExistence type="predicted"/>
<dbReference type="EMBL" id="AWSO01000388">
    <property type="protein sequence ID" value="ESK91010.1"/>
    <property type="molecule type" value="Genomic_DNA"/>
</dbReference>
<feature type="region of interest" description="Disordered" evidence="7">
    <location>
        <begin position="191"/>
        <end position="213"/>
    </location>
</feature>
<dbReference type="GO" id="GO:0000981">
    <property type="term" value="F:DNA-binding transcription factor activity, RNA polymerase II-specific"/>
    <property type="evidence" value="ECO:0007669"/>
    <property type="project" value="InterPro"/>
</dbReference>
<dbReference type="Gene3D" id="3.30.160.60">
    <property type="entry name" value="Classic Zinc Finger"/>
    <property type="match status" value="2"/>
</dbReference>
<dbReference type="Proteomes" id="UP000017559">
    <property type="component" value="Unassembled WGS sequence"/>
</dbReference>
<dbReference type="InterPro" id="IPR036864">
    <property type="entry name" value="Zn2-C6_fun-type_DNA-bd_sf"/>
</dbReference>
<evidence type="ECO:0000313" key="10">
    <source>
        <dbReference type="EMBL" id="ESK91010.1"/>
    </source>
</evidence>
<dbReference type="CDD" id="cd00067">
    <property type="entry name" value="GAL4"/>
    <property type="match status" value="1"/>
</dbReference>
<evidence type="ECO:0000256" key="1">
    <source>
        <dbReference type="ARBA" id="ARBA00022723"/>
    </source>
</evidence>
<organism evidence="10 11">
    <name type="scientific">Moniliophthora roreri (strain MCA 2997)</name>
    <name type="common">Cocoa frosty pod rot fungus</name>
    <name type="synonym">Crinipellis roreri</name>
    <dbReference type="NCBI Taxonomy" id="1381753"/>
    <lineage>
        <taxon>Eukaryota</taxon>
        <taxon>Fungi</taxon>
        <taxon>Dikarya</taxon>
        <taxon>Basidiomycota</taxon>
        <taxon>Agaricomycotina</taxon>
        <taxon>Agaricomycetes</taxon>
        <taxon>Agaricomycetidae</taxon>
        <taxon>Agaricales</taxon>
        <taxon>Marasmiineae</taxon>
        <taxon>Marasmiaceae</taxon>
        <taxon>Moniliophthora</taxon>
    </lineage>
</organism>
<keyword evidence="11" id="KW-1185">Reference proteome</keyword>
<evidence type="ECO:0000259" key="9">
    <source>
        <dbReference type="PROSITE" id="PS50157"/>
    </source>
</evidence>
<dbReference type="SUPFAM" id="SSF57701">
    <property type="entry name" value="Zn2/Cys6 DNA-binding domain"/>
    <property type="match status" value="1"/>
</dbReference>
<feature type="domain" description="C2H2-type" evidence="9">
    <location>
        <begin position="71"/>
        <end position="100"/>
    </location>
</feature>
<feature type="region of interest" description="Disordered" evidence="7">
    <location>
        <begin position="1"/>
        <end position="35"/>
    </location>
</feature>
<dbReference type="SMART" id="SM00066">
    <property type="entry name" value="GAL4"/>
    <property type="match status" value="1"/>
</dbReference>
<keyword evidence="4" id="KW-0804">Transcription</keyword>
<evidence type="ECO:0000256" key="2">
    <source>
        <dbReference type="ARBA" id="ARBA00022833"/>
    </source>
</evidence>
<dbReference type="KEGG" id="mrr:Moror_16315"/>
<dbReference type="HOGENOM" id="CLU_364478_0_0_1"/>
<feature type="compositionally biased region" description="Low complexity" evidence="7">
    <location>
        <begin position="191"/>
        <end position="201"/>
    </location>
</feature>
<evidence type="ECO:0000256" key="5">
    <source>
        <dbReference type="ARBA" id="ARBA00023242"/>
    </source>
</evidence>
<dbReference type="AlphaFoldDB" id="V2XES0"/>
<dbReference type="SUPFAM" id="SSF57667">
    <property type="entry name" value="beta-beta-alpha zinc fingers"/>
    <property type="match status" value="1"/>
</dbReference>
<dbReference type="Pfam" id="PF04082">
    <property type="entry name" value="Fungal_trans"/>
    <property type="match status" value="1"/>
</dbReference>
<keyword evidence="2" id="KW-0862">Zinc</keyword>
<keyword evidence="5" id="KW-0539">Nucleus</keyword>
<dbReference type="Gene3D" id="4.10.240.10">
    <property type="entry name" value="Zn(2)-C6 fungal-type DNA-binding domain"/>
    <property type="match status" value="1"/>
</dbReference>
<keyword evidence="3" id="KW-0805">Transcription regulation</keyword>
<keyword evidence="1" id="KW-0479">Metal-binding</keyword>
<evidence type="ECO:0000259" key="8">
    <source>
        <dbReference type="PROSITE" id="PS50048"/>
    </source>
</evidence>
<name>V2XES0_MONRO</name>
<dbReference type="GO" id="GO:0003677">
    <property type="term" value="F:DNA binding"/>
    <property type="evidence" value="ECO:0007669"/>
    <property type="project" value="InterPro"/>
</dbReference>
<dbReference type="OrthoDB" id="1405595at2759"/>
<comment type="caution">
    <text evidence="10">The sequence shown here is derived from an EMBL/GenBank/DDBJ whole genome shotgun (WGS) entry which is preliminary data.</text>
</comment>
<dbReference type="PROSITE" id="PS50048">
    <property type="entry name" value="ZN2_CY6_FUNGAL_2"/>
    <property type="match status" value="1"/>
</dbReference>
<dbReference type="GO" id="GO:0006351">
    <property type="term" value="P:DNA-templated transcription"/>
    <property type="evidence" value="ECO:0007669"/>
    <property type="project" value="InterPro"/>
</dbReference>
<evidence type="ECO:0000256" key="7">
    <source>
        <dbReference type="SAM" id="MobiDB-lite"/>
    </source>
</evidence>
<accession>V2XES0</accession>
<sequence>MASERNSRPPSPNQISEFNRKKDGSISKMRSHNGNIPVLPQTKLCPHCPAKFTRTTHLNRHLRNHTNERLHQCNVCGAQFTRSDLLSRHRKGCNEQSDRTRRKSCVACTESKIKCDRQSPCGKCTSRGKECIYAVSNRRTNRRNGTARYPETDSFPLVLERREPSDNFSELRFSDIPASIAQSVGSASDAGFSRSSLASSSHPQPAVETETETEAQLTVNTHLSEMYNGDMFEPLFSNVFSELDAFQPSDSPPSYDSTNYTPPTSTTFPFSVFFNDFVPFQDGLSGVSDLTGHPQPSIQPAVSHIRHVPSTSQEEVMDAEQNHYLHLFYTVFSDNLPIVHTPTFGVEGRPALLLKAMQACGALFLKTRQAASFIMQTLATTRETLADEFTKLDTGNLTESLNLILAVVLLQTVGLFHQRSDQRASSSLYHGMLLMMIRRSRFLNKVAEWSPDSIAHLPPDVQWREWGTHETAKRTILLSYLHDCCQGIFFALPPSYQANEMLIDLPCENAIWEAKSSSEWWIALQQNSPYGTVRSRLLGSRMIPVVAAMSETRSWETTPPPLSPFAHWIVIHSILVRLFVAFLEHPVQKDDNAPGGALRDPNVDQEICIAQYSLHNWFKSWMHCLEPVKIPPGDEEPPFMQHALPFYWLGQIALMAYQEGLPPFQPFQVDSVKRAEVRFRQLKQWLKHIRGFLKRTGNAPTLVWDELMRIRLQTWQSDSADDGLLGFFAEP</sequence>
<dbReference type="PROSITE" id="PS50157">
    <property type="entry name" value="ZINC_FINGER_C2H2_2"/>
    <property type="match status" value="2"/>
</dbReference>
<evidence type="ECO:0000313" key="11">
    <source>
        <dbReference type="Proteomes" id="UP000017559"/>
    </source>
</evidence>
<dbReference type="InterPro" id="IPR036236">
    <property type="entry name" value="Znf_C2H2_sf"/>
</dbReference>
<protein>
    <submittedName>
        <fullName evidence="10">C6 transcription factor</fullName>
    </submittedName>
</protein>
<evidence type="ECO:0000256" key="4">
    <source>
        <dbReference type="ARBA" id="ARBA00023163"/>
    </source>
</evidence>
<dbReference type="GO" id="GO:0008270">
    <property type="term" value="F:zinc ion binding"/>
    <property type="evidence" value="ECO:0007669"/>
    <property type="project" value="UniProtKB-KW"/>
</dbReference>
<evidence type="ECO:0000256" key="3">
    <source>
        <dbReference type="ARBA" id="ARBA00023015"/>
    </source>
</evidence>
<dbReference type="CDD" id="cd12148">
    <property type="entry name" value="fungal_TF_MHR"/>
    <property type="match status" value="1"/>
</dbReference>
<dbReference type="PANTHER" id="PTHR47660:SF3">
    <property type="entry name" value="FINGER DOMAIN PROTEIN, PUTATIVE (AFU_ORTHOLOGUE AFUA_4G03310)-RELATED"/>
    <property type="match status" value="1"/>
</dbReference>
<keyword evidence="6" id="KW-0863">Zinc-finger</keyword>
<dbReference type="PANTHER" id="PTHR47660">
    <property type="entry name" value="TRANSCRIPTION FACTOR WITH C2H2 AND ZN(2)-CYS(6) DNA BINDING DOMAIN (EUROFUNG)-RELATED-RELATED"/>
    <property type="match status" value="1"/>
</dbReference>
<dbReference type="InterPro" id="IPR007219">
    <property type="entry name" value="XnlR_reg_dom"/>
</dbReference>